<dbReference type="EMBL" id="MU620936">
    <property type="protein sequence ID" value="KAI8577815.1"/>
    <property type="molecule type" value="Genomic_DNA"/>
</dbReference>
<comment type="caution">
    <text evidence="2">The sequence shown here is derived from an EMBL/GenBank/DDBJ whole genome shotgun (WGS) entry which is preliminary data.</text>
</comment>
<dbReference type="RefSeq" id="XP_051442819.1">
    <property type="nucleotide sequence ID" value="XM_051590512.1"/>
</dbReference>
<proteinExistence type="predicted"/>
<sequence length="199" mass="23526">MTEVMKTPPPSAFSPHLRPSDNDRSNHRRSNRQQRSYSRQPSTDHEESDDELREPSEWDYPDQALQRHMELLDEKRTANLERLNNIFELQKENLKKMSDAFEYQAWEDFAFSRLSLRRSMTEHVCEKIVKLQDELEGRPIARASTNPLHLAWNPPERPESISSFVQGLEEYEIDDDIRRAKGQYMLRDWAESSSDDDDS</sequence>
<gene>
    <name evidence="2" type="ORF">K450DRAFT_250127</name>
</gene>
<protein>
    <submittedName>
        <fullName evidence="2">Uncharacterized protein</fullName>
    </submittedName>
</protein>
<dbReference type="AlphaFoldDB" id="A0AAD5HB66"/>
<organism evidence="2 3">
    <name type="scientific">Umbelopsis ramanniana AG</name>
    <dbReference type="NCBI Taxonomy" id="1314678"/>
    <lineage>
        <taxon>Eukaryota</taxon>
        <taxon>Fungi</taxon>
        <taxon>Fungi incertae sedis</taxon>
        <taxon>Mucoromycota</taxon>
        <taxon>Mucoromycotina</taxon>
        <taxon>Umbelopsidomycetes</taxon>
        <taxon>Umbelopsidales</taxon>
        <taxon>Umbelopsidaceae</taxon>
        <taxon>Umbelopsis</taxon>
    </lineage>
</organism>
<evidence type="ECO:0000313" key="3">
    <source>
        <dbReference type="Proteomes" id="UP001206595"/>
    </source>
</evidence>
<evidence type="ECO:0000256" key="1">
    <source>
        <dbReference type="SAM" id="MobiDB-lite"/>
    </source>
</evidence>
<feature type="region of interest" description="Disordered" evidence="1">
    <location>
        <begin position="1"/>
        <end position="62"/>
    </location>
</feature>
<accession>A0AAD5HB66</accession>
<evidence type="ECO:0000313" key="2">
    <source>
        <dbReference type="EMBL" id="KAI8577815.1"/>
    </source>
</evidence>
<feature type="compositionally biased region" description="Acidic residues" evidence="1">
    <location>
        <begin position="46"/>
        <end position="60"/>
    </location>
</feature>
<dbReference type="GeneID" id="75915855"/>
<dbReference type="Proteomes" id="UP001206595">
    <property type="component" value="Unassembled WGS sequence"/>
</dbReference>
<name>A0AAD5HB66_UMBRA</name>
<reference evidence="2" key="1">
    <citation type="submission" date="2021-06" db="EMBL/GenBank/DDBJ databases">
        <authorList>
            <consortium name="DOE Joint Genome Institute"/>
            <person name="Mondo S.J."/>
            <person name="Amses K.R."/>
            <person name="Simmons D.R."/>
            <person name="Longcore J.E."/>
            <person name="Seto K."/>
            <person name="Alves G.H."/>
            <person name="Bonds A.E."/>
            <person name="Quandt C.A."/>
            <person name="Davis W.J."/>
            <person name="Chang Y."/>
            <person name="Letcher P.M."/>
            <person name="Powell M.J."/>
            <person name="Kuo A."/>
            <person name="Labutti K."/>
            <person name="Pangilinan J."/>
            <person name="Andreopoulos W."/>
            <person name="Tritt A."/>
            <person name="Riley R."/>
            <person name="Hundley H."/>
            <person name="Johnson J."/>
            <person name="Lipzen A."/>
            <person name="Barry K."/>
            <person name="Berbee M.L."/>
            <person name="Buchler N.E."/>
            <person name="Grigoriev I.V."/>
            <person name="Spatafora J.W."/>
            <person name="Stajich J.E."/>
            <person name="James T.Y."/>
        </authorList>
    </citation>
    <scope>NUCLEOTIDE SEQUENCE</scope>
    <source>
        <strain evidence="2">AG</strain>
    </source>
</reference>
<keyword evidence="3" id="KW-1185">Reference proteome</keyword>
<reference evidence="2" key="2">
    <citation type="journal article" date="2022" name="Proc. Natl. Acad. Sci. U.S.A.">
        <title>Diploid-dominant life cycles characterize the early evolution of Fungi.</title>
        <authorList>
            <person name="Amses K.R."/>
            <person name="Simmons D.R."/>
            <person name="Longcore J.E."/>
            <person name="Mondo S.J."/>
            <person name="Seto K."/>
            <person name="Jeronimo G.H."/>
            <person name="Bonds A.E."/>
            <person name="Quandt C.A."/>
            <person name="Davis W.J."/>
            <person name="Chang Y."/>
            <person name="Federici B.A."/>
            <person name="Kuo A."/>
            <person name="LaButti K."/>
            <person name="Pangilinan J."/>
            <person name="Andreopoulos W."/>
            <person name="Tritt A."/>
            <person name="Riley R."/>
            <person name="Hundley H."/>
            <person name="Johnson J."/>
            <person name="Lipzen A."/>
            <person name="Barry K."/>
            <person name="Lang B.F."/>
            <person name="Cuomo C.A."/>
            <person name="Buchler N.E."/>
            <person name="Grigoriev I.V."/>
            <person name="Spatafora J.W."/>
            <person name="Stajich J.E."/>
            <person name="James T.Y."/>
        </authorList>
    </citation>
    <scope>NUCLEOTIDE SEQUENCE</scope>
    <source>
        <strain evidence="2">AG</strain>
    </source>
</reference>